<dbReference type="Gene3D" id="3.40.50.300">
    <property type="entry name" value="P-loop containing nucleotide triphosphate hydrolases"/>
    <property type="match status" value="1"/>
</dbReference>
<evidence type="ECO:0000313" key="6">
    <source>
        <dbReference type="EMBL" id="HJF94396.1"/>
    </source>
</evidence>
<dbReference type="GO" id="GO:0015833">
    <property type="term" value="P:peptide transport"/>
    <property type="evidence" value="ECO:0007669"/>
    <property type="project" value="InterPro"/>
</dbReference>
<dbReference type="PANTHER" id="PTHR43776:SF8">
    <property type="entry name" value="ABC TRANSPORTER, ATP-BINDING PROTEIN"/>
    <property type="match status" value="1"/>
</dbReference>
<dbReference type="EMBL" id="DYVY01000100">
    <property type="protein sequence ID" value="HJF94396.1"/>
    <property type="molecule type" value="Genomic_DNA"/>
</dbReference>
<dbReference type="InterPro" id="IPR003593">
    <property type="entry name" value="AAA+_ATPase"/>
</dbReference>
<keyword evidence="3" id="KW-0547">Nucleotide-binding</keyword>
<dbReference type="InterPro" id="IPR003439">
    <property type="entry name" value="ABC_transporter-like_ATP-bd"/>
</dbReference>
<evidence type="ECO:0000256" key="2">
    <source>
        <dbReference type="ARBA" id="ARBA00022448"/>
    </source>
</evidence>
<dbReference type="AlphaFoldDB" id="A0A921I0T8"/>
<dbReference type="InterPro" id="IPR027417">
    <property type="entry name" value="P-loop_NTPase"/>
</dbReference>
<proteinExistence type="inferred from homology"/>
<dbReference type="SMART" id="SM00382">
    <property type="entry name" value="AAA"/>
    <property type="match status" value="1"/>
</dbReference>
<dbReference type="GO" id="GO:0005524">
    <property type="term" value="F:ATP binding"/>
    <property type="evidence" value="ECO:0007669"/>
    <property type="project" value="UniProtKB-KW"/>
</dbReference>
<dbReference type="FunFam" id="3.40.50.300:FF:000016">
    <property type="entry name" value="Oligopeptide ABC transporter ATP-binding component"/>
    <property type="match status" value="1"/>
</dbReference>
<organism evidence="6 7">
    <name type="scientific">Lachnoclostridium phocaeense</name>
    <dbReference type="NCBI Taxonomy" id="1871021"/>
    <lineage>
        <taxon>Bacteria</taxon>
        <taxon>Bacillati</taxon>
        <taxon>Bacillota</taxon>
        <taxon>Clostridia</taxon>
        <taxon>Lachnospirales</taxon>
        <taxon>Lachnospiraceae</taxon>
    </lineage>
</organism>
<dbReference type="InterPro" id="IPR013563">
    <property type="entry name" value="Oligopep_ABC_C"/>
</dbReference>
<dbReference type="Pfam" id="PF00005">
    <property type="entry name" value="ABC_tran"/>
    <property type="match status" value="1"/>
</dbReference>
<reference evidence="6" key="1">
    <citation type="journal article" date="2021" name="PeerJ">
        <title>Extensive microbial diversity within the chicken gut microbiome revealed by metagenomics and culture.</title>
        <authorList>
            <person name="Gilroy R."/>
            <person name="Ravi A."/>
            <person name="Getino M."/>
            <person name="Pursley I."/>
            <person name="Horton D.L."/>
            <person name="Alikhan N.F."/>
            <person name="Baker D."/>
            <person name="Gharbi K."/>
            <person name="Hall N."/>
            <person name="Watson M."/>
            <person name="Adriaenssens E.M."/>
            <person name="Foster-Nyarko E."/>
            <person name="Jarju S."/>
            <person name="Secka A."/>
            <person name="Antonio M."/>
            <person name="Oren A."/>
            <person name="Chaudhuri R.R."/>
            <person name="La Ragione R."/>
            <person name="Hildebrand F."/>
            <person name="Pallen M.J."/>
        </authorList>
    </citation>
    <scope>NUCLEOTIDE SEQUENCE</scope>
    <source>
        <strain evidence="6">ChiSjej5B23-16112</strain>
    </source>
</reference>
<evidence type="ECO:0000256" key="4">
    <source>
        <dbReference type="ARBA" id="ARBA00022840"/>
    </source>
</evidence>
<evidence type="ECO:0000256" key="3">
    <source>
        <dbReference type="ARBA" id="ARBA00022741"/>
    </source>
</evidence>
<dbReference type="Pfam" id="PF08352">
    <property type="entry name" value="oligo_HPY"/>
    <property type="match status" value="1"/>
</dbReference>
<name>A0A921I0T8_9FIRM</name>
<dbReference type="Proteomes" id="UP000769156">
    <property type="component" value="Unassembled WGS sequence"/>
</dbReference>
<sequence>MFDERNLLLEARHVTRRFPASGGRVLTACNDVNLKFYKGKTLGLIGESGCGKSTFMRLVVRLDIPTEGEILFRGKDLTKLKGEELRQTRQHIQMVFQDPNGSFNPKMRIRDILCEPLMNFGRIKASEKEETARKLLETVDLPVDFADRFPHSMSGGQCQRIAIARAIALEPELIIMDEATCALDVSVQKTIIQLVCRLQKEKNIAIGFIAHDLGLIQSFAHQIAVMYLGNIVEIISGEEVEKAKHPYTRTLIDSIFDPKMDFYKKIEPMDSEIPSPLDMPPGCPFQTRCEYCRELCRKERPVRKMIGEGHEVACHLFDGSGKREGSMPQAETKKNCFFYRNPL</sequence>
<keyword evidence="2" id="KW-0813">Transport</keyword>
<accession>A0A921I0T8</accession>
<dbReference type="PANTHER" id="PTHR43776">
    <property type="entry name" value="TRANSPORT ATP-BINDING PROTEIN"/>
    <property type="match status" value="1"/>
</dbReference>
<dbReference type="SUPFAM" id="SSF52540">
    <property type="entry name" value="P-loop containing nucleoside triphosphate hydrolases"/>
    <property type="match status" value="1"/>
</dbReference>
<evidence type="ECO:0000313" key="7">
    <source>
        <dbReference type="Proteomes" id="UP000769156"/>
    </source>
</evidence>
<feature type="domain" description="ABC transporter" evidence="5">
    <location>
        <begin position="9"/>
        <end position="253"/>
    </location>
</feature>
<gene>
    <name evidence="6" type="ORF">K8V82_06345</name>
</gene>
<reference evidence="6" key="2">
    <citation type="submission" date="2021-09" db="EMBL/GenBank/DDBJ databases">
        <authorList>
            <person name="Gilroy R."/>
        </authorList>
    </citation>
    <scope>NUCLEOTIDE SEQUENCE</scope>
    <source>
        <strain evidence="6">ChiSjej5B23-16112</strain>
    </source>
</reference>
<keyword evidence="4 6" id="KW-0067">ATP-binding</keyword>
<protein>
    <submittedName>
        <fullName evidence="6">ABC transporter ATP-binding protein</fullName>
    </submittedName>
</protein>
<evidence type="ECO:0000256" key="1">
    <source>
        <dbReference type="ARBA" id="ARBA00005417"/>
    </source>
</evidence>
<comment type="caution">
    <text evidence="6">The sequence shown here is derived from an EMBL/GenBank/DDBJ whole genome shotgun (WGS) entry which is preliminary data.</text>
</comment>
<dbReference type="NCBIfam" id="TIGR01727">
    <property type="entry name" value="oligo_HPY"/>
    <property type="match status" value="1"/>
</dbReference>
<dbReference type="PROSITE" id="PS50893">
    <property type="entry name" value="ABC_TRANSPORTER_2"/>
    <property type="match status" value="1"/>
</dbReference>
<dbReference type="CDD" id="cd03257">
    <property type="entry name" value="ABC_NikE_OppD_transporters"/>
    <property type="match status" value="1"/>
</dbReference>
<evidence type="ECO:0000259" key="5">
    <source>
        <dbReference type="PROSITE" id="PS50893"/>
    </source>
</evidence>
<dbReference type="InterPro" id="IPR050319">
    <property type="entry name" value="ABC_transp_ATP-bind"/>
</dbReference>
<dbReference type="PROSITE" id="PS00211">
    <property type="entry name" value="ABC_TRANSPORTER_1"/>
    <property type="match status" value="1"/>
</dbReference>
<dbReference type="GO" id="GO:0055085">
    <property type="term" value="P:transmembrane transport"/>
    <property type="evidence" value="ECO:0007669"/>
    <property type="project" value="UniProtKB-ARBA"/>
</dbReference>
<comment type="similarity">
    <text evidence="1">Belongs to the ABC transporter superfamily.</text>
</comment>
<dbReference type="InterPro" id="IPR017871">
    <property type="entry name" value="ABC_transporter-like_CS"/>
</dbReference>
<dbReference type="GO" id="GO:0016887">
    <property type="term" value="F:ATP hydrolysis activity"/>
    <property type="evidence" value="ECO:0007669"/>
    <property type="project" value="InterPro"/>
</dbReference>